<protein>
    <recommendedName>
        <fullName evidence="3">SHS2 domain-containing protein</fullName>
    </recommendedName>
</protein>
<dbReference type="AlphaFoldDB" id="A0A2H0UAZ8"/>
<evidence type="ECO:0000313" key="1">
    <source>
        <dbReference type="EMBL" id="PIR83572.1"/>
    </source>
</evidence>
<proteinExistence type="predicted"/>
<gene>
    <name evidence="1" type="ORF">COU18_02715</name>
</gene>
<dbReference type="Proteomes" id="UP000231192">
    <property type="component" value="Unassembled WGS sequence"/>
</dbReference>
<organism evidence="1 2">
    <name type="scientific">Candidatus Kaiserbacteria bacterium CG10_big_fil_rev_8_21_14_0_10_51_14</name>
    <dbReference type="NCBI Taxonomy" id="1974610"/>
    <lineage>
        <taxon>Bacteria</taxon>
        <taxon>Candidatus Kaiseribacteriota</taxon>
    </lineage>
</organism>
<evidence type="ECO:0000313" key="2">
    <source>
        <dbReference type="Proteomes" id="UP000231192"/>
    </source>
</evidence>
<comment type="caution">
    <text evidence="1">The sequence shown here is derived from an EMBL/GenBank/DDBJ whole genome shotgun (WGS) entry which is preliminary data.</text>
</comment>
<sequence>MIDIHLGSKRGRVVAVVDIGSTSAAVAIVHTNPHESATVFASERAQLPLEERTQEATIAGIGEMLKTAGENAQKKYAVSKGGGAPIQAIYCIVHAPWTSSKTIRTAASFEKDTTITDIIISDLAKKALGEAGVDAKNLLEANVIRVELNGYPTGKPIGKHAKEIVVHALLSECAAGIRSGIEGAISKVFPHAPPPVFHSATRAAITSLRDGVDSESNYLLVDMESEGTSLTAVRGGVTAEHEHVAEGTQTILKKIAGAGMPEETLSLLRMIARDQCSLPACEALLTSLTKVEPDLVRIFGEAMGKAGATNRLPDTMILIAHPDMFPWLSRLFSRIDFSQFTLTAQPFVVKKMSNTASGTEDPNLALAIEFVNRGD</sequence>
<reference evidence="2" key="1">
    <citation type="submission" date="2017-09" db="EMBL/GenBank/DDBJ databases">
        <title>Depth-based differentiation of microbial function through sediment-hosted aquifers and enrichment of novel symbionts in the deep terrestrial subsurface.</title>
        <authorList>
            <person name="Probst A.J."/>
            <person name="Ladd B."/>
            <person name="Jarett J.K."/>
            <person name="Geller-Mcgrath D.E."/>
            <person name="Sieber C.M.K."/>
            <person name="Emerson J.B."/>
            <person name="Anantharaman K."/>
            <person name="Thomas B.C."/>
            <person name="Malmstrom R."/>
            <person name="Stieglmeier M."/>
            <person name="Klingl A."/>
            <person name="Woyke T."/>
            <person name="Ryan C.M."/>
            <person name="Banfield J.F."/>
        </authorList>
    </citation>
    <scope>NUCLEOTIDE SEQUENCE [LARGE SCALE GENOMIC DNA]</scope>
</reference>
<name>A0A2H0UAZ8_9BACT</name>
<accession>A0A2H0UAZ8</accession>
<evidence type="ECO:0008006" key="3">
    <source>
        <dbReference type="Google" id="ProtNLM"/>
    </source>
</evidence>
<dbReference type="EMBL" id="PFBK01000008">
    <property type="protein sequence ID" value="PIR83572.1"/>
    <property type="molecule type" value="Genomic_DNA"/>
</dbReference>